<dbReference type="PANTHER" id="PTHR32246:SF66">
    <property type="entry name" value="C2 DOMAIN-CONTAINING PROTEIN"/>
    <property type="match status" value="1"/>
</dbReference>
<evidence type="ECO:0000259" key="1">
    <source>
        <dbReference type="PROSITE" id="PS50004"/>
    </source>
</evidence>
<keyword evidence="2" id="KW-1185">Reference proteome</keyword>
<dbReference type="Pfam" id="PF00168">
    <property type="entry name" value="C2"/>
    <property type="match status" value="1"/>
</dbReference>
<dbReference type="KEGG" id="rarg:115732166"/>
<dbReference type="Proteomes" id="UP000827889">
    <property type="component" value="Chromosome 9"/>
</dbReference>
<reference evidence="3" key="1">
    <citation type="submission" date="2025-08" db="UniProtKB">
        <authorList>
            <consortium name="RefSeq"/>
        </authorList>
    </citation>
    <scope>IDENTIFICATION</scope>
    <source>
        <tissue evidence="3">Leaf</tissue>
    </source>
</reference>
<organism evidence="2 3">
    <name type="scientific">Rhodamnia argentea</name>
    <dbReference type="NCBI Taxonomy" id="178133"/>
    <lineage>
        <taxon>Eukaryota</taxon>
        <taxon>Viridiplantae</taxon>
        <taxon>Streptophyta</taxon>
        <taxon>Embryophyta</taxon>
        <taxon>Tracheophyta</taxon>
        <taxon>Spermatophyta</taxon>
        <taxon>Magnoliopsida</taxon>
        <taxon>eudicotyledons</taxon>
        <taxon>Gunneridae</taxon>
        <taxon>Pentapetalae</taxon>
        <taxon>rosids</taxon>
        <taxon>malvids</taxon>
        <taxon>Myrtales</taxon>
        <taxon>Myrtaceae</taxon>
        <taxon>Myrtoideae</taxon>
        <taxon>Myrteae</taxon>
        <taxon>Australasian group</taxon>
        <taxon>Rhodamnia</taxon>
    </lineage>
</organism>
<protein>
    <submittedName>
        <fullName evidence="3">BON1-associated protein 2-like</fullName>
    </submittedName>
</protein>
<name>A0A8B8N8D1_9MYRT</name>
<dbReference type="CDD" id="cd04051">
    <property type="entry name" value="C2_SRC2_like"/>
    <property type="match status" value="1"/>
</dbReference>
<evidence type="ECO:0000313" key="2">
    <source>
        <dbReference type="Proteomes" id="UP000827889"/>
    </source>
</evidence>
<feature type="domain" description="C2" evidence="1">
    <location>
        <begin position="1"/>
        <end position="124"/>
    </location>
</feature>
<dbReference type="AlphaFoldDB" id="A0A8B8N8D1"/>
<dbReference type="InterPro" id="IPR035892">
    <property type="entry name" value="C2_domain_sf"/>
</dbReference>
<sequence length="182" mass="19107">MASDKTRCRPISVEITVISAHGLKNPTLNALFSRRLKPFATLTAAPSTSPVQVHATSVDPRGGSSPTWNEKFRLSVDPAFFADVRSSVHLAVRARPLGGGEALLGWCQIPAGDILSPAAPAGPVGFLSYRLRDRDGTRGHGTVNVAVRVAVEEGWAGSVATRASRADAWPTVIGWPVASACG</sequence>
<dbReference type="SMART" id="SM00239">
    <property type="entry name" value="C2"/>
    <property type="match status" value="1"/>
</dbReference>
<dbReference type="Gene3D" id="2.60.40.150">
    <property type="entry name" value="C2 domain"/>
    <property type="match status" value="1"/>
</dbReference>
<dbReference type="InterPro" id="IPR000008">
    <property type="entry name" value="C2_dom"/>
</dbReference>
<dbReference type="GeneID" id="115732166"/>
<dbReference type="RefSeq" id="XP_030518692.2">
    <property type="nucleotide sequence ID" value="XM_030662832.2"/>
</dbReference>
<evidence type="ECO:0000313" key="3">
    <source>
        <dbReference type="RefSeq" id="XP_030518692.2"/>
    </source>
</evidence>
<dbReference type="GO" id="GO:0006952">
    <property type="term" value="P:defense response"/>
    <property type="evidence" value="ECO:0007669"/>
    <property type="project" value="InterPro"/>
</dbReference>
<dbReference type="SUPFAM" id="SSF49562">
    <property type="entry name" value="C2 domain (Calcium/lipid-binding domain, CaLB)"/>
    <property type="match status" value="1"/>
</dbReference>
<dbReference type="InterPro" id="IPR044750">
    <property type="entry name" value="C2_SRC2/BAP"/>
</dbReference>
<accession>A0A8B8N8D1</accession>
<dbReference type="PROSITE" id="PS50004">
    <property type="entry name" value="C2"/>
    <property type="match status" value="1"/>
</dbReference>
<dbReference type="PANTHER" id="PTHR32246">
    <property type="entry name" value="INGRESSION PROTEIN FIC1"/>
    <property type="match status" value="1"/>
</dbReference>
<gene>
    <name evidence="3" type="primary">LOC115732166</name>
</gene>
<proteinExistence type="predicted"/>